<dbReference type="RefSeq" id="WP_131739765.1">
    <property type="nucleotide sequence ID" value="NZ_CAAAHS010000008.1"/>
</dbReference>
<dbReference type="STRING" id="45056.Lade_0316"/>
<evidence type="ECO:0000313" key="4">
    <source>
        <dbReference type="Proteomes" id="UP000281170"/>
    </source>
</evidence>
<keyword evidence="3" id="KW-1185">Reference proteome</keyword>
<evidence type="ECO:0000313" key="2">
    <source>
        <dbReference type="EMBL" id="VEH85146.1"/>
    </source>
</evidence>
<dbReference type="KEGG" id="ladl:NCTC12735_00769"/>
<protein>
    <submittedName>
        <fullName evidence="1">Uncharacterized protein</fullName>
    </submittedName>
</protein>
<dbReference type="EMBL" id="LR134420">
    <property type="protein sequence ID" value="VEH85146.1"/>
    <property type="molecule type" value="Genomic_DNA"/>
</dbReference>
<dbReference type="EMBL" id="LNKA01000001">
    <property type="protein sequence ID" value="KTC65658.1"/>
    <property type="molecule type" value="Genomic_DNA"/>
</dbReference>
<dbReference type="PATRIC" id="fig|45056.6.peg.323"/>
<dbReference type="Proteomes" id="UP000054859">
    <property type="component" value="Unassembled WGS sequence"/>
</dbReference>
<gene>
    <name evidence="1" type="ORF">Lade_0316</name>
    <name evidence="2" type="ORF">NCTC12735_00769</name>
</gene>
<dbReference type="AlphaFoldDB" id="A0A0W0R3Q5"/>
<keyword evidence="2" id="KW-0614">Plasmid</keyword>
<dbReference type="Proteomes" id="UP000281170">
    <property type="component" value="Plasmid 11"/>
</dbReference>
<accession>A0A0W0R3Q5</accession>
<name>A0A0W0R3Q5_9GAMM</name>
<organism evidence="1 3">
    <name type="scientific">Legionella adelaidensis</name>
    <dbReference type="NCBI Taxonomy" id="45056"/>
    <lineage>
        <taxon>Bacteria</taxon>
        <taxon>Pseudomonadati</taxon>
        <taxon>Pseudomonadota</taxon>
        <taxon>Gammaproteobacteria</taxon>
        <taxon>Legionellales</taxon>
        <taxon>Legionellaceae</taxon>
        <taxon>Legionella</taxon>
    </lineage>
</organism>
<evidence type="ECO:0000313" key="3">
    <source>
        <dbReference type="Proteomes" id="UP000054859"/>
    </source>
</evidence>
<reference evidence="1 3" key="1">
    <citation type="submission" date="2015-11" db="EMBL/GenBank/DDBJ databases">
        <title>Identification of large and diverse effector repertoires of 38 Legionella species.</title>
        <authorList>
            <person name="Burstein D."/>
            <person name="Amaro F."/>
            <person name="Zusman T."/>
            <person name="Lifshitz Z."/>
            <person name="Cohen O."/>
            <person name="Gilbert J.A."/>
            <person name="Pupko T."/>
            <person name="Shuman H.A."/>
            <person name="Segal G."/>
        </authorList>
    </citation>
    <scope>NUCLEOTIDE SEQUENCE [LARGE SCALE GENOMIC DNA]</scope>
    <source>
        <strain evidence="1 3">1762-AUS-E</strain>
    </source>
</reference>
<reference evidence="2 4" key="2">
    <citation type="submission" date="2018-12" db="EMBL/GenBank/DDBJ databases">
        <authorList>
            <consortium name="Pathogen Informatics"/>
        </authorList>
    </citation>
    <scope>NUCLEOTIDE SEQUENCE [LARGE SCALE GENOMIC DNA]</scope>
    <source>
        <strain evidence="2 4">NCTC12735</strain>
        <plasmid evidence="4">11</plasmid>
    </source>
</reference>
<geneLocation type="plasmid" evidence="2 4">
    <name>11</name>
</geneLocation>
<sequence>MGRFTSELSSRISQKDSKYKRPLFQTYLTALEWRNVEMAEEFGDFLGENKPFYMFPFFKQLLTFWKIFIKSYAQARKEHTHKEIIFSEYMLMSLFIGINTSLEWGAKGLISLLCWPLLSENNATSFQHYVASAFQDYGLFIHTTPFYNYSYFQKLTPLKNAFWNSEHKTLADCITFFVVSIDLIARGIVSAPIAYWYNQEADQAAPTSDIIVKKGKTSLADFSEGLSLLHQVNPNISLVDEDAPATRFSTKKQETYGYQRIRVPRYQGFLDAINTLHENGYQVAEIAGQKKVQIRCISSNDISGSDHYETIYTYQNSVKQHTFFALDVTAKNLQPTIEEIRSKDAEIKLIHAF</sequence>
<dbReference type="OrthoDB" id="5652847at2"/>
<evidence type="ECO:0000313" key="1">
    <source>
        <dbReference type="EMBL" id="KTC65658.1"/>
    </source>
</evidence>
<proteinExistence type="predicted"/>